<protein>
    <submittedName>
        <fullName evidence="1">MIP08293p</fullName>
    </submittedName>
</protein>
<evidence type="ECO:0000313" key="1">
    <source>
        <dbReference type="EMBL" id="ADJ21820.1"/>
    </source>
</evidence>
<name>D8FT10_DROME</name>
<dbReference type="AlphaFoldDB" id="D8FT10"/>
<accession>D8FT10</accession>
<proteinExistence type="evidence at transcript level"/>
<organism evidence="1">
    <name type="scientific">Drosophila melanogaster</name>
    <name type="common">Fruit fly</name>
    <dbReference type="NCBI Taxonomy" id="7227"/>
    <lineage>
        <taxon>Eukaryota</taxon>
        <taxon>Metazoa</taxon>
        <taxon>Ecdysozoa</taxon>
        <taxon>Arthropoda</taxon>
        <taxon>Hexapoda</taxon>
        <taxon>Insecta</taxon>
        <taxon>Pterygota</taxon>
        <taxon>Neoptera</taxon>
        <taxon>Endopterygota</taxon>
        <taxon>Diptera</taxon>
        <taxon>Brachycera</taxon>
        <taxon>Muscomorpha</taxon>
        <taxon>Ephydroidea</taxon>
        <taxon>Drosophilidae</taxon>
        <taxon>Drosophila</taxon>
        <taxon>Sophophora</taxon>
    </lineage>
</organism>
<gene>
    <name evidence="1" type="primary">Socs16D-RA</name>
</gene>
<sequence length="70" mass="8333">MSCTQMIDCQMERMANTHTQMNGKPRKANNCNVLYLGLFELLTNFCFRLCYLCFKLNSFVHYCVWFVFSL</sequence>
<dbReference type="EMBL" id="BT125032">
    <property type="protein sequence ID" value="ADJ21820.1"/>
    <property type="molecule type" value="mRNA"/>
</dbReference>
<reference evidence="1" key="1">
    <citation type="submission" date="2010-06" db="EMBL/GenBank/DDBJ databases">
        <authorList>
            <person name="Carlson J."/>
            <person name="Booth B."/>
            <person name="Frise E."/>
            <person name="Sandler J."/>
            <person name="Wan K."/>
            <person name="Yu C."/>
            <person name="Celniker S."/>
        </authorList>
    </citation>
    <scope>NUCLEOTIDE SEQUENCE</scope>
</reference>